<evidence type="ECO:0000313" key="2">
    <source>
        <dbReference type="Proteomes" id="UP000063953"/>
    </source>
</evidence>
<accession>A0A0K1XC58</accession>
<protein>
    <recommendedName>
        <fullName evidence="3">Toluene tolerance protein</fullName>
    </recommendedName>
</protein>
<name>A0A0K1XC58_9GAMM</name>
<reference evidence="1 2" key="1">
    <citation type="journal article" date="2015" name="Genome Announc.">
        <title>Genome Sequences of Oblitimonas alkaliphila gen. nov. sp. nov. (Proposed), a Novel Bacterium of the Pseudomonadaceae Family.</title>
        <authorList>
            <person name="Lauer A.C."/>
            <person name="Nicholson A.C."/>
            <person name="Humrighouse B.W."/>
            <person name="Emery B."/>
            <person name="Drobish A."/>
            <person name="Juieng P."/>
            <person name="Loparev V."/>
            <person name="McQuiston J.R."/>
        </authorList>
    </citation>
    <scope>NUCLEOTIDE SEQUENCE [LARGE SCALE GENOMIC DNA]</scope>
    <source>
        <strain evidence="1 2">E5571</strain>
    </source>
</reference>
<organism evidence="1 2">
    <name type="scientific">Thiopseudomonas alkaliphila</name>
    <dbReference type="NCBI Taxonomy" id="1697053"/>
    <lineage>
        <taxon>Bacteria</taxon>
        <taxon>Pseudomonadati</taxon>
        <taxon>Pseudomonadota</taxon>
        <taxon>Gammaproteobacteria</taxon>
        <taxon>Pseudomonadales</taxon>
        <taxon>Pseudomonadaceae</taxon>
        <taxon>Thiopseudomonas</taxon>
    </lineage>
</organism>
<proteinExistence type="predicted"/>
<dbReference type="Proteomes" id="UP000063953">
    <property type="component" value="Chromosome"/>
</dbReference>
<keyword evidence="2" id="KW-1185">Reference proteome</keyword>
<dbReference type="EMBL" id="CP012365">
    <property type="protein sequence ID" value="AKX58768.1"/>
    <property type="molecule type" value="Genomic_DNA"/>
</dbReference>
<dbReference type="AlphaFoldDB" id="A0A0K1XC58"/>
<dbReference type="SUPFAM" id="SSF56112">
    <property type="entry name" value="Protein kinase-like (PK-like)"/>
    <property type="match status" value="1"/>
</dbReference>
<evidence type="ECO:0000313" key="1">
    <source>
        <dbReference type="EMBL" id="AKX58768.1"/>
    </source>
</evidence>
<gene>
    <name evidence="1" type="ORF">AKN88_01605</name>
</gene>
<evidence type="ECO:0008006" key="3">
    <source>
        <dbReference type="Google" id="ProtNLM"/>
    </source>
</evidence>
<dbReference type="RefSeq" id="WP_053099677.1">
    <property type="nucleotide sequence ID" value="NZ_CP012365.1"/>
</dbReference>
<dbReference type="InterPro" id="IPR011009">
    <property type="entry name" value="Kinase-like_dom_sf"/>
</dbReference>
<sequence>MQILSAADYLQLTQDARILEQDGFGVKVLALTDGNILKLFRRKRLITSAALWPYAKRFATNATKLKQLGVPSPDILQLYKVPHIERDAVYYRPLPGLTLRQLQSSEHAAQVPDNLFVLLAEFVAKLHHSGVYFRSIHFGNIVLTPEQHLGLIDIADLKTQRHALSAHQRQRNFKHMLRDTEDRAWLASAKYGDFAQHYQDLTGYLVPTLGLN</sequence>
<dbReference type="Gene3D" id="1.10.510.10">
    <property type="entry name" value="Transferase(Phosphotransferase) domain 1"/>
    <property type="match status" value="1"/>
</dbReference>
<dbReference type="STRING" id="1697053.AKN87_03705"/>